<evidence type="ECO:0000313" key="4">
    <source>
        <dbReference type="EMBL" id="OSX91508.1"/>
    </source>
</evidence>
<name>A0AAP8BDP9_BACMY</name>
<evidence type="ECO:0000259" key="3">
    <source>
        <dbReference type="Pfam" id="PF00857"/>
    </source>
</evidence>
<dbReference type="InterPro" id="IPR036380">
    <property type="entry name" value="Isochorismatase-like_sf"/>
</dbReference>
<keyword evidence="2 4" id="KW-0378">Hydrolase</keyword>
<comment type="similarity">
    <text evidence="1">Belongs to the isochorismatase family.</text>
</comment>
<accession>A0AAP8BDP9</accession>
<evidence type="ECO:0000313" key="5">
    <source>
        <dbReference type="EMBL" id="PJN72895.1"/>
    </source>
</evidence>
<evidence type="ECO:0000256" key="1">
    <source>
        <dbReference type="ARBA" id="ARBA00006336"/>
    </source>
</evidence>
<evidence type="ECO:0000256" key="2">
    <source>
        <dbReference type="ARBA" id="ARBA00022801"/>
    </source>
</evidence>
<feature type="domain" description="Isochorismatase-like" evidence="3">
    <location>
        <begin position="5"/>
        <end position="151"/>
    </location>
</feature>
<reference evidence="4 6" key="2">
    <citation type="submission" date="2016-12" db="EMBL/GenBank/DDBJ databases">
        <title>Genome Sequences of Twelve Sporeforming Bacillus Species Isolated from Foods.</title>
        <authorList>
            <person name="De Jong A."/>
            <person name="Holsappel S."/>
            <person name="Kuipers O.P."/>
        </authorList>
    </citation>
    <scope>NUCLEOTIDE SEQUENCE [LARGE SCALE GENOMIC DNA]</scope>
    <source>
        <strain evidence="4 6">S3E15</strain>
    </source>
</reference>
<dbReference type="GO" id="GO:0008908">
    <property type="term" value="F:isochorismatase activity"/>
    <property type="evidence" value="ECO:0007669"/>
    <property type="project" value="UniProtKB-EC"/>
</dbReference>
<dbReference type="CDD" id="cd01014">
    <property type="entry name" value="nicotinamidase_related"/>
    <property type="match status" value="1"/>
</dbReference>
<dbReference type="InterPro" id="IPR050272">
    <property type="entry name" value="Isochorismatase-like_hydrls"/>
</dbReference>
<organism evidence="4 6">
    <name type="scientific">Bacillus mycoides</name>
    <dbReference type="NCBI Taxonomy" id="1405"/>
    <lineage>
        <taxon>Bacteria</taxon>
        <taxon>Bacillati</taxon>
        <taxon>Bacillota</taxon>
        <taxon>Bacilli</taxon>
        <taxon>Bacillales</taxon>
        <taxon>Bacillaceae</taxon>
        <taxon>Bacillus</taxon>
        <taxon>Bacillus cereus group</taxon>
    </lineage>
</organism>
<dbReference type="Proteomes" id="UP000194131">
    <property type="component" value="Unassembled WGS sequence"/>
</dbReference>
<protein>
    <submittedName>
        <fullName evidence="4">Isochorismatase</fullName>
        <ecNumber evidence="4">3.3.2.1</ecNumber>
    </submittedName>
</protein>
<dbReference type="InterPro" id="IPR000868">
    <property type="entry name" value="Isochorismatase-like_dom"/>
</dbReference>
<evidence type="ECO:0000313" key="7">
    <source>
        <dbReference type="Proteomes" id="UP000236165"/>
    </source>
</evidence>
<dbReference type="PANTHER" id="PTHR43540:SF1">
    <property type="entry name" value="ISOCHORISMATASE HYDROLASE"/>
    <property type="match status" value="1"/>
</dbReference>
<dbReference type="EMBL" id="MRWU01000011">
    <property type="protein sequence ID" value="OSX91508.1"/>
    <property type="molecule type" value="Genomic_DNA"/>
</dbReference>
<sequence length="186" mass="21022">MMNEALLLVDIQNDYFEGGNMELHQPEKAAQKAKEVLKVFREKHKTVIHVQHIANNEGATFFLPETVGVQIHDDVQPIANERVIQKHHPNSFLRTNLFETLKKEKIDQLVICGMMTHVCIDATVRAASDLGFQCVVIEDACTTRDLEFQGNLIPAVHAHQSFMSSLEFGDIYAKIMSANCFINKSK</sequence>
<dbReference type="Gene3D" id="3.40.50.850">
    <property type="entry name" value="Isochorismatase-like"/>
    <property type="match status" value="1"/>
</dbReference>
<dbReference type="EMBL" id="MKZQ01000004">
    <property type="protein sequence ID" value="PJN72895.1"/>
    <property type="molecule type" value="Genomic_DNA"/>
</dbReference>
<comment type="caution">
    <text evidence="4">The sequence shown here is derived from an EMBL/GenBank/DDBJ whole genome shotgun (WGS) entry which is preliminary data.</text>
</comment>
<dbReference type="PANTHER" id="PTHR43540">
    <property type="entry name" value="PEROXYUREIDOACRYLATE/UREIDOACRYLATE AMIDOHYDROLASE-RELATED"/>
    <property type="match status" value="1"/>
</dbReference>
<dbReference type="Proteomes" id="UP000236165">
    <property type="component" value="Unassembled WGS sequence"/>
</dbReference>
<dbReference type="EC" id="3.3.2.1" evidence="4"/>
<reference evidence="5 7" key="1">
    <citation type="submission" date="2016-10" db="EMBL/GenBank/DDBJ databases">
        <title>Genome Sequence of Bacillus weihenstephanensis GM6LP.</title>
        <authorList>
            <person name="Poehlein A."/>
            <person name="Wemheuer F."/>
            <person name="Hollensteiner J."/>
            <person name="Wemheuer B."/>
        </authorList>
    </citation>
    <scope>NUCLEOTIDE SEQUENCE [LARGE SCALE GENOMIC DNA]</scope>
    <source>
        <strain evidence="5 7">GM6LP</strain>
    </source>
</reference>
<evidence type="ECO:0000313" key="6">
    <source>
        <dbReference type="Proteomes" id="UP000194131"/>
    </source>
</evidence>
<gene>
    <name evidence="5" type="ORF">BACWE_03750</name>
    <name evidence="4" type="ORF">S3E15_01141</name>
</gene>
<dbReference type="SUPFAM" id="SSF52499">
    <property type="entry name" value="Isochorismatase-like hydrolases"/>
    <property type="match status" value="1"/>
</dbReference>
<dbReference type="Pfam" id="PF00857">
    <property type="entry name" value="Isochorismatase"/>
    <property type="match status" value="1"/>
</dbReference>
<dbReference type="AlphaFoldDB" id="A0AAP8BDP9"/>
<proteinExistence type="inferred from homology"/>